<dbReference type="AlphaFoldDB" id="A0A6N8F9V2"/>
<accession>A0A6N8F9V2</accession>
<evidence type="ECO:0000313" key="2">
    <source>
        <dbReference type="EMBL" id="MUH71572.1"/>
    </source>
</evidence>
<dbReference type="RefSeq" id="WP_155694400.1">
    <property type="nucleotide sequence ID" value="NZ_WOCD01000001.1"/>
</dbReference>
<protein>
    <submittedName>
        <fullName evidence="2">Uncharacterized protein</fullName>
    </submittedName>
</protein>
<evidence type="ECO:0000256" key="1">
    <source>
        <dbReference type="SAM" id="SignalP"/>
    </source>
</evidence>
<evidence type="ECO:0000313" key="3">
    <source>
        <dbReference type="Proteomes" id="UP000439994"/>
    </source>
</evidence>
<reference evidence="2 3" key="1">
    <citation type="submission" date="2019-11" db="EMBL/GenBank/DDBJ databases">
        <title>P. haliotis isolates from Z. marina roots.</title>
        <authorList>
            <person name="Cohen M."/>
            <person name="Jospin G."/>
            <person name="Eisen J.A."/>
            <person name="Coil D.A."/>
        </authorList>
    </citation>
    <scope>NUCLEOTIDE SEQUENCE [LARGE SCALE GENOMIC DNA]</scope>
    <source>
        <strain evidence="2 3">UCD-MCMsp1aY</strain>
    </source>
</reference>
<organism evidence="2 3">
    <name type="scientific">Psychrosphaera haliotis</name>
    <dbReference type="NCBI Taxonomy" id="555083"/>
    <lineage>
        <taxon>Bacteria</taxon>
        <taxon>Pseudomonadati</taxon>
        <taxon>Pseudomonadota</taxon>
        <taxon>Gammaproteobacteria</taxon>
        <taxon>Alteromonadales</taxon>
        <taxon>Pseudoalteromonadaceae</taxon>
        <taxon>Psychrosphaera</taxon>
    </lineage>
</organism>
<keyword evidence="1" id="KW-0732">Signal</keyword>
<comment type="caution">
    <text evidence="2">The sequence shown here is derived from an EMBL/GenBank/DDBJ whole genome shotgun (WGS) entry which is preliminary data.</text>
</comment>
<keyword evidence="3" id="KW-1185">Reference proteome</keyword>
<sequence length="126" mass="14278">MTNNNKKLVPTMSVLALATAASLTMGAATAANLQEVEEKQYTGKHADFAEWKAKQRQLILEDQTDQFIIEYLENVDTKKEAKKLAKRLRKMLKKSGVKHKGKLKNKKHIFKLAQKLAVKSVKPFLI</sequence>
<feature type="chain" id="PRO_5026876594" evidence="1">
    <location>
        <begin position="31"/>
        <end position="126"/>
    </location>
</feature>
<name>A0A6N8F9V2_9GAMM</name>
<proteinExistence type="predicted"/>
<feature type="signal peptide" evidence="1">
    <location>
        <begin position="1"/>
        <end position="30"/>
    </location>
</feature>
<dbReference type="EMBL" id="WOCD01000001">
    <property type="protein sequence ID" value="MUH71572.1"/>
    <property type="molecule type" value="Genomic_DNA"/>
</dbReference>
<dbReference type="Proteomes" id="UP000439994">
    <property type="component" value="Unassembled WGS sequence"/>
</dbReference>
<gene>
    <name evidence="2" type="ORF">GNP35_03095</name>
</gene>